<dbReference type="GO" id="GO:0016614">
    <property type="term" value="F:oxidoreductase activity, acting on CH-OH group of donors"/>
    <property type="evidence" value="ECO:0007669"/>
    <property type="project" value="UniProtKB-ARBA"/>
</dbReference>
<dbReference type="OMA" id="MTYRASK"/>
<dbReference type="FunFam" id="3.40.50.720:FF:000374">
    <property type="entry name" value="3-oxoacyl-(Acyl-carrier-protein) reductase"/>
    <property type="match status" value="1"/>
</dbReference>
<evidence type="ECO:0008006" key="6">
    <source>
        <dbReference type="Google" id="ProtNLM"/>
    </source>
</evidence>
<dbReference type="AlphaFoldDB" id="W3WMN1"/>
<evidence type="ECO:0000313" key="4">
    <source>
        <dbReference type="EMBL" id="ETS74412.1"/>
    </source>
</evidence>
<dbReference type="SUPFAM" id="SSF51735">
    <property type="entry name" value="NAD(P)-binding Rossmann-fold domains"/>
    <property type="match status" value="1"/>
</dbReference>
<evidence type="ECO:0000256" key="2">
    <source>
        <dbReference type="ARBA" id="ARBA00022857"/>
    </source>
</evidence>
<dbReference type="eggNOG" id="KOG0725">
    <property type="taxonomic scope" value="Eukaryota"/>
</dbReference>
<dbReference type="InterPro" id="IPR002347">
    <property type="entry name" value="SDR_fam"/>
</dbReference>
<gene>
    <name evidence="4" type="ORF">PFICI_14278</name>
</gene>
<reference evidence="5" key="1">
    <citation type="journal article" date="2015" name="BMC Genomics">
        <title>Genomic and transcriptomic analysis of the endophytic fungus Pestalotiopsis fici reveals its lifestyle and high potential for synthesis of natural products.</title>
        <authorList>
            <person name="Wang X."/>
            <person name="Zhang X."/>
            <person name="Liu L."/>
            <person name="Xiang M."/>
            <person name="Wang W."/>
            <person name="Sun X."/>
            <person name="Che Y."/>
            <person name="Guo L."/>
            <person name="Liu G."/>
            <person name="Guo L."/>
            <person name="Wang C."/>
            <person name="Yin W.B."/>
            <person name="Stadler M."/>
            <person name="Zhang X."/>
            <person name="Liu X."/>
        </authorList>
    </citation>
    <scope>NUCLEOTIDE SEQUENCE [LARGE SCALE GENOMIC DNA]</scope>
    <source>
        <strain evidence="5">W106-1 / CGMCC3.15140</strain>
    </source>
</reference>
<dbReference type="PANTHER" id="PTHR48107:SF7">
    <property type="entry name" value="RE15974P"/>
    <property type="match status" value="1"/>
</dbReference>
<dbReference type="InterPro" id="IPR036291">
    <property type="entry name" value="NAD(P)-bd_dom_sf"/>
</dbReference>
<evidence type="ECO:0000313" key="5">
    <source>
        <dbReference type="Proteomes" id="UP000030651"/>
    </source>
</evidence>
<dbReference type="FunCoup" id="W3WMN1">
    <property type="interactions" value="156"/>
</dbReference>
<dbReference type="HOGENOM" id="CLU_010194_1_3_1"/>
<comment type="similarity">
    <text evidence="1">Belongs to the short-chain dehydrogenases/reductases (SDR) family.</text>
</comment>
<name>W3WMN1_PESFW</name>
<evidence type="ECO:0000256" key="3">
    <source>
        <dbReference type="ARBA" id="ARBA00023002"/>
    </source>
</evidence>
<dbReference type="Gene3D" id="3.40.50.720">
    <property type="entry name" value="NAD(P)-binding Rossmann-like Domain"/>
    <property type="match status" value="1"/>
</dbReference>
<keyword evidence="3" id="KW-0560">Oxidoreductase</keyword>
<dbReference type="OrthoDB" id="47007at2759"/>
<keyword evidence="2" id="KW-0521">NADP</keyword>
<dbReference type="GeneID" id="19279291"/>
<dbReference type="STRING" id="1229662.W3WMN1"/>
<dbReference type="KEGG" id="pfy:PFICI_14278"/>
<dbReference type="PRINTS" id="PR00080">
    <property type="entry name" value="SDRFAMILY"/>
</dbReference>
<dbReference type="InParanoid" id="W3WMN1"/>
<keyword evidence="5" id="KW-1185">Reference proteome</keyword>
<accession>W3WMN1</accession>
<protein>
    <recommendedName>
        <fullName evidence="6">3-ketoacyl-acyl carrier protein reductase</fullName>
    </recommendedName>
</protein>
<sequence>MDAQVDKDYGLPLDGKLALVTGASRGIGEGIAFELASRGASVVLAYASPSSEPKINNLKKRIESLPHRPVAYSVRADLGSVEGPGQIISELLQWTSNDLHLDILVNNAGLERVKSLAEIQIDDYDAVYNLNVRGIILLTQAVLPHLEANARIINLGSVGARAGFQSLSLYCSSKAALEGLTRCWAAELGGNGTTVNCVNPGPVQSEMLDNIPKEIVDMQKAQTPIQNRLGTIQEVANIVAGLAGKDGAWVTGQVISASGGWAMY</sequence>
<proteinExistence type="inferred from homology"/>
<dbReference type="Proteomes" id="UP000030651">
    <property type="component" value="Unassembled WGS sequence"/>
</dbReference>
<dbReference type="PRINTS" id="PR00081">
    <property type="entry name" value="GDHRDH"/>
</dbReference>
<dbReference type="PANTHER" id="PTHR48107">
    <property type="entry name" value="NADPH-DEPENDENT ALDEHYDE REDUCTASE-LIKE PROTEIN, CHLOROPLASTIC-RELATED"/>
    <property type="match status" value="1"/>
</dbReference>
<dbReference type="Pfam" id="PF13561">
    <property type="entry name" value="adh_short_C2"/>
    <property type="match status" value="1"/>
</dbReference>
<dbReference type="RefSeq" id="XP_007841050.1">
    <property type="nucleotide sequence ID" value="XM_007842859.1"/>
</dbReference>
<dbReference type="InterPro" id="IPR020904">
    <property type="entry name" value="Sc_DH/Rdtase_CS"/>
</dbReference>
<organism evidence="4 5">
    <name type="scientific">Pestalotiopsis fici (strain W106-1 / CGMCC3.15140)</name>
    <dbReference type="NCBI Taxonomy" id="1229662"/>
    <lineage>
        <taxon>Eukaryota</taxon>
        <taxon>Fungi</taxon>
        <taxon>Dikarya</taxon>
        <taxon>Ascomycota</taxon>
        <taxon>Pezizomycotina</taxon>
        <taxon>Sordariomycetes</taxon>
        <taxon>Xylariomycetidae</taxon>
        <taxon>Amphisphaeriales</taxon>
        <taxon>Sporocadaceae</taxon>
        <taxon>Pestalotiopsis</taxon>
    </lineage>
</organism>
<dbReference type="EMBL" id="KI912120">
    <property type="protein sequence ID" value="ETS74412.1"/>
    <property type="molecule type" value="Genomic_DNA"/>
</dbReference>
<evidence type="ECO:0000256" key="1">
    <source>
        <dbReference type="ARBA" id="ARBA00006484"/>
    </source>
</evidence>
<dbReference type="PROSITE" id="PS00061">
    <property type="entry name" value="ADH_SHORT"/>
    <property type="match status" value="1"/>
</dbReference>